<evidence type="ECO:0000313" key="7">
    <source>
        <dbReference type="EMBL" id="TRZ10326.1"/>
    </source>
</evidence>
<dbReference type="AlphaFoldDB" id="A0A8K1G224"/>
<evidence type="ECO:0000256" key="1">
    <source>
        <dbReference type="ARBA" id="ARBA00022679"/>
    </source>
</evidence>
<organism evidence="7 8">
    <name type="scientific">Zosterops borbonicus</name>
    <dbReference type="NCBI Taxonomy" id="364589"/>
    <lineage>
        <taxon>Eukaryota</taxon>
        <taxon>Metazoa</taxon>
        <taxon>Chordata</taxon>
        <taxon>Craniata</taxon>
        <taxon>Vertebrata</taxon>
        <taxon>Euteleostomi</taxon>
        <taxon>Archelosauria</taxon>
        <taxon>Archosauria</taxon>
        <taxon>Dinosauria</taxon>
        <taxon>Saurischia</taxon>
        <taxon>Theropoda</taxon>
        <taxon>Coelurosauria</taxon>
        <taxon>Aves</taxon>
        <taxon>Neognathae</taxon>
        <taxon>Neoaves</taxon>
        <taxon>Telluraves</taxon>
        <taxon>Australaves</taxon>
        <taxon>Passeriformes</taxon>
        <taxon>Sylvioidea</taxon>
        <taxon>Zosteropidae</taxon>
        <taxon>Zosterops</taxon>
    </lineage>
</organism>
<dbReference type="Proteomes" id="UP000796761">
    <property type="component" value="Unassembled WGS sequence"/>
</dbReference>
<feature type="domain" description="Murine leukemia virus integrase C-terminal" evidence="6">
    <location>
        <begin position="342"/>
        <end position="396"/>
    </location>
</feature>
<dbReference type="Gene3D" id="2.30.30.850">
    <property type="match status" value="1"/>
</dbReference>
<dbReference type="GO" id="GO:0004519">
    <property type="term" value="F:endonuclease activity"/>
    <property type="evidence" value="ECO:0007669"/>
    <property type="project" value="UniProtKB-KW"/>
</dbReference>
<keyword evidence="8" id="KW-1185">Reference proteome</keyword>
<keyword evidence="5" id="KW-0378">Hydrolase</keyword>
<gene>
    <name evidence="7" type="ORF">HGM15179_016786</name>
</gene>
<reference evidence="7" key="1">
    <citation type="submission" date="2019-04" db="EMBL/GenBank/DDBJ databases">
        <title>Genome assembly of Zosterops borbonicus 15179.</title>
        <authorList>
            <person name="Leroy T."/>
            <person name="Anselmetti Y."/>
            <person name="Tilak M.-K."/>
            <person name="Nabholz B."/>
        </authorList>
    </citation>
    <scope>NUCLEOTIDE SEQUENCE</scope>
    <source>
        <strain evidence="7">HGM_15179</strain>
        <tissue evidence="7">Muscle</tissue>
    </source>
</reference>
<accession>A0A8K1G224</accession>
<protein>
    <recommendedName>
        <fullName evidence="6">Murine leukemia virus integrase C-terminal domain-containing protein</fullName>
    </recommendedName>
</protein>
<evidence type="ECO:0000256" key="3">
    <source>
        <dbReference type="ARBA" id="ARBA00022722"/>
    </source>
</evidence>
<proteinExistence type="predicted"/>
<keyword evidence="4" id="KW-0255">Endonuclease</keyword>
<keyword evidence="3" id="KW-0540">Nuclease</keyword>
<dbReference type="Pfam" id="PF18697">
    <property type="entry name" value="MLVIN_C"/>
    <property type="match status" value="1"/>
</dbReference>
<sequence>MLKYQVALLEQYNVEFKVTTTLNPAMFLQASEEAQRPLYHDCLATIEQVCSGRPYLKSDPIHDLELDLYTGGSSMVQNGRWAAGYAVGISTQTVKVCHMDDHVPKNWANEEHQNNEQKQWSKRRPFELSWNAAGSNQQPPSEWDASQSQQILRFAILGGLLKHDVSWANILTFQGQILHPSGDEKGSEATVLAPPDETSGTLGNFSELSYILLEGLLPEPFRSFPRQSGRLCESQDPTQKQKTIEEAYSSRPNLKDVPLENPDWELYTDGSCFMRDVKELVKVLLNHIIPRFGIPLGLSSDRGPHFVATVVGEVSRILRIAWDLHRPTDLRSSREGLDTPAHLFQPGDWVYVKWWDSDPLQVKWRGPFRVLLTTLTAVKVAGKGPWIHYSRVKKASASEITGKTETDTIDDMV</sequence>
<dbReference type="EMBL" id="SWJQ01000883">
    <property type="protein sequence ID" value="TRZ10326.1"/>
    <property type="molecule type" value="Genomic_DNA"/>
</dbReference>
<dbReference type="GO" id="GO:0016787">
    <property type="term" value="F:hydrolase activity"/>
    <property type="evidence" value="ECO:0007669"/>
    <property type="project" value="UniProtKB-KW"/>
</dbReference>
<dbReference type="GO" id="GO:0016779">
    <property type="term" value="F:nucleotidyltransferase activity"/>
    <property type="evidence" value="ECO:0007669"/>
    <property type="project" value="UniProtKB-KW"/>
</dbReference>
<evidence type="ECO:0000256" key="2">
    <source>
        <dbReference type="ARBA" id="ARBA00022695"/>
    </source>
</evidence>
<evidence type="ECO:0000256" key="5">
    <source>
        <dbReference type="ARBA" id="ARBA00022801"/>
    </source>
</evidence>
<comment type="caution">
    <text evidence="7">The sequence shown here is derived from an EMBL/GenBank/DDBJ whole genome shotgun (WGS) entry which is preliminary data.</text>
</comment>
<keyword evidence="1" id="KW-0808">Transferase</keyword>
<evidence type="ECO:0000313" key="8">
    <source>
        <dbReference type="Proteomes" id="UP000796761"/>
    </source>
</evidence>
<name>A0A8K1G224_9PASS</name>
<dbReference type="OrthoDB" id="9950135at2759"/>
<dbReference type="InterPro" id="IPR040643">
    <property type="entry name" value="MLVIN_C"/>
</dbReference>
<keyword evidence="2" id="KW-0548">Nucleotidyltransferase</keyword>
<evidence type="ECO:0000256" key="4">
    <source>
        <dbReference type="ARBA" id="ARBA00022759"/>
    </source>
</evidence>
<evidence type="ECO:0000259" key="6">
    <source>
        <dbReference type="Pfam" id="PF18697"/>
    </source>
</evidence>